<reference evidence="1" key="1">
    <citation type="submission" date="2022-07" db="EMBL/GenBank/DDBJ databases">
        <title>Phylogenomic reconstructions and comparative analyses of Kickxellomycotina fungi.</title>
        <authorList>
            <person name="Reynolds N.K."/>
            <person name="Stajich J.E."/>
            <person name="Barry K."/>
            <person name="Grigoriev I.V."/>
            <person name="Crous P."/>
            <person name="Smith M.E."/>
        </authorList>
    </citation>
    <scope>NUCLEOTIDE SEQUENCE</scope>
    <source>
        <strain evidence="1">CBS 102833</strain>
    </source>
</reference>
<sequence length="99" mass="10971">MHMPRFIHTPVHVGKERSDGVIYTHSSDFVHPQAVEKEEISCPVAAKPMPIVDVTANDWVYAGGTPSRNELRAIKRHVKQTARVLGTDSKKIIEAQGEA</sequence>
<protein>
    <submittedName>
        <fullName evidence="1">Uncharacterized protein</fullName>
    </submittedName>
</protein>
<proteinExistence type="predicted"/>
<dbReference type="Proteomes" id="UP001140096">
    <property type="component" value="Unassembled WGS sequence"/>
</dbReference>
<organism evidence="1 2">
    <name type="scientific">Coemansia furcata</name>
    <dbReference type="NCBI Taxonomy" id="417177"/>
    <lineage>
        <taxon>Eukaryota</taxon>
        <taxon>Fungi</taxon>
        <taxon>Fungi incertae sedis</taxon>
        <taxon>Zoopagomycota</taxon>
        <taxon>Kickxellomycotina</taxon>
        <taxon>Kickxellomycetes</taxon>
        <taxon>Kickxellales</taxon>
        <taxon>Kickxellaceae</taxon>
        <taxon>Coemansia</taxon>
    </lineage>
</organism>
<dbReference type="EMBL" id="JANBUP010000063">
    <property type="protein sequence ID" value="KAJ2813388.1"/>
    <property type="molecule type" value="Genomic_DNA"/>
</dbReference>
<comment type="caution">
    <text evidence="1">The sequence shown here is derived from an EMBL/GenBank/DDBJ whole genome shotgun (WGS) entry which is preliminary data.</text>
</comment>
<evidence type="ECO:0000313" key="2">
    <source>
        <dbReference type="Proteomes" id="UP001140096"/>
    </source>
</evidence>
<keyword evidence="2" id="KW-1185">Reference proteome</keyword>
<evidence type="ECO:0000313" key="1">
    <source>
        <dbReference type="EMBL" id="KAJ2813388.1"/>
    </source>
</evidence>
<gene>
    <name evidence="1" type="ORF">H4S07_000721</name>
</gene>
<name>A0ACC1LQN3_9FUNG</name>
<accession>A0ACC1LQN3</accession>